<comment type="caution">
    <text evidence="2">The sequence shown here is derived from an EMBL/GenBank/DDBJ whole genome shotgun (WGS) entry which is preliminary data.</text>
</comment>
<name>A0A645EZU8_9ZZZZ</name>
<proteinExistence type="predicted"/>
<keyword evidence="1" id="KW-1133">Transmembrane helix</keyword>
<evidence type="ECO:0000313" key="2">
    <source>
        <dbReference type="EMBL" id="MPN06966.1"/>
    </source>
</evidence>
<accession>A0A645EZU8</accession>
<keyword evidence="1" id="KW-0472">Membrane</keyword>
<feature type="transmembrane region" description="Helical" evidence="1">
    <location>
        <begin position="21"/>
        <end position="41"/>
    </location>
</feature>
<organism evidence="2">
    <name type="scientific">bioreactor metagenome</name>
    <dbReference type="NCBI Taxonomy" id="1076179"/>
    <lineage>
        <taxon>unclassified sequences</taxon>
        <taxon>metagenomes</taxon>
        <taxon>ecological metagenomes</taxon>
    </lineage>
</organism>
<protein>
    <submittedName>
        <fullName evidence="2">Uncharacterized protein</fullName>
    </submittedName>
</protein>
<gene>
    <name evidence="2" type="ORF">SDC9_154223</name>
</gene>
<reference evidence="2" key="1">
    <citation type="submission" date="2019-08" db="EMBL/GenBank/DDBJ databases">
        <authorList>
            <person name="Kucharzyk K."/>
            <person name="Murdoch R.W."/>
            <person name="Higgins S."/>
            <person name="Loffler F."/>
        </authorList>
    </citation>
    <scope>NUCLEOTIDE SEQUENCE</scope>
</reference>
<sequence length="51" mass="6155">MIHHRRLIYKLKEYAASLKRSLARNFINLIAVLIVLERNFMLWDGALWLFP</sequence>
<dbReference type="AlphaFoldDB" id="A0A645EZU8"/>
<dbReference type="EMBL" id="VSSQ01052920">
    <property type="protein sequence ID" value="MPN06966.1"/>
    <property type="molecule type" value="Genomic_DNA"/>
</dbReference>
<keyword evidence="1" id="KW-0812">Transmembrane</keyword>
<evidence type="ECO:0000256" key="1">
    <source>
        <dbReference type="SAM" id="Phobius"/>
    </source>
</evidence>